<proteinExistence type="predicted"/>
<organism evidence="1">
    <name type="scientific">bioreactor metagenome</name>
    <dbReference type="NCBI Taxonomy" id="1076179"/>
    <lineage>
        <taxon>unclassified sequences</taxon>
        <taxon>metagenomes</taxon>
        <taxon>ecological metagenomes</taxon>
    </lineage>
</organism>
<evidence type="ECO:0000313" key="1">
    <source>
        <dbReference type="EMBL" id="MPN47089.1"/>
    </source>
</evidence>
<sequence length="77" mass="8330">MRYHLWIAPFSQTEPRQVGKSTCGAVSGVPVASYSIKTSFGPPLRDVFVRRARLLTPAGGSLCVAARITSSLHRVCI</sequence>
<comment type="caution">
    <text evidence="1">The sequence shown here is derived from an EMBL/GenBank/DDBJ whole genome shotgun (WGS) entry which is preliminary data.</text>
</comment>
<protein>
    <submittedName>
        <fullName evidence="1">Uncharacterized protein</fullName>
    </submittedName>
</protein>
<accession>A0A645I9I9</accession>
<name>A0A645I9I9_9ZZZZ</name>
<reference evidence="1" key="1">
    <citation type="submission" date="2019-08" db="EMBL/GenBank/DDBJ databases">
        <authorList>
            <person name="Kucharzyk K."/>
            <person name="Murdoch R.W."/>
            <person name="Higgins S."/>
            <person name="Loffler F."/>
        </authorList>
    </citation>
    <scope>NUCLEOTIDE SEQUENCE</scope>
</reference>
<dbReference type="EMBL" id="VSSQ01108300">
    <property type="protein sequence ID" value="MPN47089.1"/>
    <property type="molecule type" value="Genomic_DNA"/>
</dbReference>
<gene>
    <name evidence="1" type="ORF">SDC9_194689</name>
</gene>
<dbReference type="AlphaFoldDB" id="A0A645I9I9"/>